<dbReference type="InterPro" id="IPR020449">
    <property type="entry name" value="Tscrpt_reg_AraC-type_HTH"/>
</dbReference>
<evidence type="ECO:0000256" key="6">
    <source>
        <dbReference type="ARBA" id="ARBA00023125"/>
    </source>
</evidence>
<keyword evidence="3 8" id="KW-0597">Phosphoprotein</keyword>
<name>A0A0M0KGA2_ALKHA</name>
<dbReference type="CDD" id="cd17536">
    <property type="entry name" value="REC_YesN-like"/>
    <property type="match status" value="1"/>
</dbReference>
<dbReference type="InterPro" id="IPR001789">
    <property type="entry name" value="Sig_transdc_resp-reg_receiver"/>
</dbReference>
<evidence type="ECO:0000256" key="2">
    <source>
        <dbReference type="ARBA" id="ARBA00022490"/>
    </source>
</evidence>
<evidence type="ECO:0000259" key="10">
    <source>
        <dbReference type="PROSITE" id="PS50110"/>
    </source>
</evidence>
<keyword evidence="4" id="KW-0902">Two-component regulatory system</keyword>
<feature type="domain" description="HTH araC/xylS-type" evidence="9">
    <location>
        <begin position="300"/>
        <end position="399"/>
    </location>
</feature>
<dbReference type="PANTHER" id="PTHR42713:SF3">
    <property type="entry name" value="TRANSCRIPTIONAL REGULATORY PROTEIN HPTR"/>
    <property type="match status" value="1"/>
</dbReference>
<dbReference type="PATRIC" id="fig|136160.3.peg.724"/>
<dbReference type="InterPro" id="IPR018060">
    <property type="entry name" value="HTH_AraC"/>
</dbReference>
<protein>
    <recommendedName>
        <fullName evidence="12">Two-component system, response regulator YesN</fullName>
    </recommendedName>
</protein>
<dbReference type="Pfam" id="PF12833">
    <property type="entry name" value="HTH_18"/>
    <property type="match status" value="1"/>
</dbReference>
<dbReference type="Gene3D" id="3.40.50.2300">
    <property type="match status" value="1"/>
</dbReference>
<sequence>MMDSWNVLIADDEIIIREGIRDAINWSELQLTVVAEAEDGEEALELALEHQVDILLADLNMPIMNGLTLIKQLRTALPHCKVIIITGHDEFVYAQEAIRLSVVDYIIKPVDADQLYEVLKKVCIELTEGQNRKREETFTAKQLEKNITLLREQFCSNWVMGALTNEEVAEQLSFLQLPDTLPSFIGVIRCPELQPAQSFMSDLEGQELFRAFEQEVVRFFNGSSYVKASNQVEGFIYFILWGEVEEELFTQLEQKVQETLQLMVVQSYERLTGELCDLPQSFQRCKEKVYNLVEVSQIVKRAEQYMNAHFYQSSLSLETVADSLQVSSAYLSRLFKEQLGITFTHALTKLRIKRAIQLLHSTNLTINEISEKVGYETQHYFSTAFKKVMGVSPNRYRKGKVVSRQK</sequence>
<dbReference type="Pfam" id="PF00072">
    <property type="entry name" value="Response_reg"/>
    <property type="match status" value="1"/>
</dbReference>
<dbReference type="InterPro" id="IPR011006">
    <property type="entry name" value="CheY-like_superfamily"/>
</dbReference>
<gene>
    <name evidence="11" type="ORF">AMD02_02515</name>
</gene>
<dbReference type="AlphaFoldDB" id="A0A0M0KGA2"/>
<comment type="subcellular location">
    <subcellularLocation>
        <location evidence="1">Cytoplasm</location>
    </subcellularLocation>
</comment>
<dbReference type="SUPFAM" id="SSF46689">
    <property type="entry name" value="Homeodomain-like"/>
    <property type="match status" value="2"/>
</dbReference>
<dbReference type="SUPFAM" id="SSF52172">
    <property type="entry name" value="CheY-like"/>
    <property type="match status" value="1"/>
</dbReference>
<evidence type="ECO:0000256" key="1">
    <source>
        <dbReference type="ARBA" id="ARBA00004496"/>
    </source>
</evidence>
<dbReference type="InterPro" id="IPR018062">
    <property type="entry name" value="HTH_AraC-typ_CS"/>
</dbReference>
<keyword evidence="5" id="KW-0805">Transcription regulation</keyword>
<comment type="caution">
    <text evidence="11">The sequence shown here is derived from an EMBL/GenBank/DDBJ whole genome shotgun (WGS) entry which is preliminary data.</text>
</comment>
<dbReference type="GO" id="GO:0003700">
    <property type="term" value="F:DNA-binding transcription factor activity"/>
    <property type="evidence" value="ECO:0007669"/>
    <property type="project" value="InterPro"/>
</dbReference>
<dbReference type="SMART" id="SM00342">
    <property type="entry name" value="HTH_ARAC"/>
    <property type="match status" value="1"/>
</dbReference>
<dbReference type="PANTHER" id="PTHR42713">
    <property type="entry name" value="HISTIDINE KINASE-RELATED"/>
    <property type="match status" value="1"/>
</dbReference>
<dbReference type="GO" id="GO:0005737">
    <property type="term" value="C:cytoplasm"/>
    <property type="evidence" value="ECO:0007669"/>
    <property type="project" value="UniProtKB-SubCell"/>
</dbReference>
<dbReference type="InterPro" id="IPR009057">
    <property type="entry name" value="Homeodomain-like_sf"/>
</dbReference>
<evidence type="ECO:0000256" key="4">
    <source>
        <dbReference type="ARBA" id="ARBA00023012"/>
    </source>
</evidence>
<reference evidence="11" key="1">
    <citation type="submission" date="2015-08" db="EMBL/GenBank/DDBJ databases">
        <title>Complete DNA Sequence of Pseudomonas syringae pv. actinidiae, the Causal Agent of Kiwifruit Canker Disease.</title>
        <authorList>
            <person name="Rikkerink E.H.A."/>
            <person name="Fineran P.C."/>
        </authorList>
    </citation>
    <scope>NUCLEOTIDE SEQUENCE</scope>
    <source>
        <strain evidence="11">DSM 13666</strain>
    </source>
</reference>
<dbReference type="PROSITE" id="PS50110">
    <property type="entry name" value="RESPONSE_REGULATORY"/>
    <property type="match status" value="1"/>
</dbReference>
<dbReference type="GO" id="GO:0000160">
    <property type="term" value="P:phosphorelay signal transduction system"/>
    <property type="evidence" value="ECO:0007669"/>
    <property type="project" value="UniProtKB-KW"/>
</dbReference>
<accession>A0A0M0KGA2</accession>
<evidence type="ECO:0000259" key="9">
    <source>
        <dbReference type="PROSITE" id="PS01124"/>
    </source>
</evidence>
<dbReference type="SMART" id="SM00448">
    <property type="entry name" value="REC"/>
    <property type="match status" value="1"/>
</dbReference>
<dbReference type="PRINTS" id="PR00032">
    <property type="entry name" value="HTHARAC"/>
</dbReference>
<evidence type="ECO:0000313" key="11">
    <source>
        <dbReference type="EMBL" id="KOO37846.1"/>
    </source>
</evidence>
<feature type="modified residue" description="4-aspartylphosphate" evidence="8">
    <location>
        <position position="58"/>
    </location>
</feature>
<keyword evidence="6" id="KW-0238">DNA-binding</keyword>
<evidence type="ECO:0000256" key="7">
    <source>
        <dbReference type="ARBA" id="ARBA00023163"/>
    </source>
</evidence>
<evidence type="ECO:0000256" key="5">
    <source>
        <dbReference type="ARBA" id="ARBA00023015"/>
    </source>
</evidence>
<evidence type="ECO:0008006" key="12">
    <source>
        <dbReference type="Google" id="ProtNLM"/>
    </source>
</evidence>
<feature type="domain" description="Response regulatory" evidence="10">
    <location>
        <begin position="6"/>
        <end position="123"/>
    </location>
</feature>
<keyword evidence="7" id="KW-0804">Transcription</keyword>
<dbReference type="InterPro" id="IPR051552">
    <property type="entry name" value="HptR"/>
</dbReference>
<dbReference type="EMBL" id="LILD01000001">
    <property type="protein sequence ID" value="KOO37846.1"/>
    <property type="molecule type" value="Genomic_DNA"/>
</dbReference>
<dbReference type="GO" id="GO:0043565">
    <property type="term" value="F:sequence-specific DNA binding"/>
    <property type="evidence" value="ECO:0007669"/>
    <property type="project" value="InterPro"/>
</dbReference>
<proteinExistence type="predicted"/>
<dbReference type="PROSITE" id="PS01124">
    <property type="entry name" value="HTH_ARAC_FAMILY_2"/>
    <property type="match status" value="1"/>
</dbReference>
<dbReference type="Gene3D" id="1.10.10.60">
    <property type="entry name" value="Homeodomain-like"/>
    <property type="match status" value="2"/>
</dbReference>
<keyword evidence="2" id="KW-0963">Cytoplasm</keyword>
<organism evidence="11">
    <name type="scientific">Halalkalibacterium halodurans</name>
    <name type="common">Bacillus halodurans</name>
    <dbReference type="NCBI Taxonomy" id="86665"/>
    <lineage>
        <taxon>Bacteria</taxon>
        <taxon>Bacillati</taxon>
        <taxon>Bacillota</taxon>
        <taxon>Bacilli</taxon>
        <taxon>Bacillales</taxon>
        <taxon>Bacillaceae</taxon>
        <taxon>Halalkalibacterium (ex Joshi et al. 2022)</taxon>
    </lineage>
</organism>
<evidence type="ECO:0000256" key="3">
    <source>
        <dbReference type="ARBA" id="ARBA00022553"/>
    </source>
</evidence>
<dbReference type="PROSITE" id="PS00041">
    <property type="entry name" value="HTH_ARAC_FAMILY_1"/>
    <property type="match status" value="1"/>
</dbReference>
<evidence type="ECO:0000256" key="8">
    <source>
        <dbReference type="PROSITE-ProRule" id="PRU00169"/>
    </source>
</evidence>